<dbReference type="SFLD" id="SFLDS00003">
    <property type="entry name" value="Haloacid_Dehalogenase"/>
    <property type="match status" value="1"/>
</dbReference>
<dbReference type="EC" id="3.8.1.2" evidence="1"/>
<gene>
    <name evidence="1" type="ORF">GGR39_002189</name>
</gene>
<dbReference type="PANTHER" id="PTHR43611">
    <property type="entry name" value="ALPHA-D-GLUCOSE 1-PHOSPHATE PHOSPHATASE"/>
    <property type="match status" value="1"/>
</dbReference>
<dbReference type="AlphaFoldDB" id="A0A7W6FZW4"/>
<dbReference type="Proteomes" id="UP000561459">
    <property type="component" value="Unassembled WGS sequence"/>
</dbReference>
<dbReference type="PRINTS" id="PR00413">
    <property type="entry name" value="HADHALOGNASE"/>
</dbReference>
<evidence type="ECO:0000313" key="2">
    <source>
        <dbReference type="Proteomes" id="UP000561459"/>
    </source>
</evidence>
<sequence length="216" mass="24630">MSEAKPSAREPHATHHPVEAIVFDVGRVLVEWDMRCLFGKLIADPQRLDWFLATVVTEEWHFQHDAGRDLAEMVTERKALFPQEAALIDAYATRFLETIPGPVIGSTELLNRLGERDVPLYAITNFASVFWAEFLPTQPHFKHFRDIVVSGDEKIAKPDRRIFDMAARRFGFAPPEMLFIDDNAANIAAARALNWQVHHFNDVATLEQDLLQRGLL</sequence>
<dbReference type="PANTHER" id="PTHR43611:SF3">
    <property type="entry name" value="FLAVIN MONONUCLEOTIDE HYDROLASE 1, CHLOROPLATIC"/>
    <property type="match status" value="1"/>
</dbReference>
<dbReference type="SUPFAM" id="SSF56784">
    <property type="entry name" value="HAD-like"/>
    <property type="match status" value="1"/>
</dbReference>
<accession>A0A7W6FZW4</accession>
<dbReference type="InterPro" id="IPR006439">
    <property type="entry name" value="HAD-SF_hydro_IA"/>
</dbReference>
<dbReference type="InterPro" id="IPR036412">
    <property type="entry name" value="HAD-like_sf"/>
</dbReference>
<protein>
    <submittedName>
        <fullName evidence="1">2-haloacid dehalogenase</fullName>
        <ecNumber evidence="1">3.8.1.2</ecNumber>
    </submittedName>
</protein>
<name>A0A7W6FZW4_9SPHN</name>
<keyword evidence="2" id="KW-1185">Reference proteome</keyword>
<comment type="caution">
    <text evidence="1">The sequence shown here is derived from an EMBL/GenBank/DDBJ whole genome shotgun (WGS) entry which is preliminary data.</text>
</comment>
<dbReference type="Gene3D" id="3.40.50.1000">
    <property type="entry name" value="HAD superfamily/HAD-like"/>
    <property type="match status" value="1"/>
</dbReference>
<dbReference type="GO" id="GO:0018784">
    <property type="term" value="F:(S)-2-haloacid dehalogenase activity"/>
    <property type="evidence" value="ECO:0007669"/>
    <property type="project" value="UniProtKB-EC"/>
</dbReference>
<reference evidence="1 2" key="1">
    <citation type="submission" date="2020-08" db="EMBL/GenBank/DDBJ databases">
        <title>Genomic Encyclopedia of Type Strains, Phase IV (KMG-IV): sequencing the most valuable type-strain genomes for metagenomic binning, comparative biology and taxonomic classification.</title>
        <authorList>
            <person name="Goeker M."/>
        </authorList>
    </citation>
    <scope>NUCLEOTIDE SEQUENCE [LARGE SCALE GENOMIC DNA]</scope>
    <source>
        <strain evidence="1 2">DSM 27568</strain>
    </source>
</reference>
<keyword evidence="1" id="KW-0378">Hydrolase</keyword>
<dbReference type="EMBL" id="JACIDY010000005">
    <property type="protein sequence ID" value="MBB3940532.1"/>
    <property type="molecule type" value="Genomic_DNA"/>
</dbReference>
<proteinExistence type="predicted"/>
<dbReference type="InterPro" id="IPR023214">
    <property type="entry name" value="HAD_sf"/>
</dbReference>
<organism evidence="1 2">
    <name type="scientific">Novosphingobium fluoreni</name>
    <dbReference type="NCBI Taxonomy" id="1391222"/>
    <lineage>
        <taxon>Bacteria</taxon>
        <taxon>Pseudomonadati</taxon>
        <taxon>Pseudomonadota</taxon>
        <taxon>Alphaproteobacteria</taxon>
        <taxon>Sphingomonadales</taxon>
        <taxon>Sphingomonadaceae</taxon>
        <taxon>Novosphingobium</taxon>
    </lineage>
</organism>
<dbReference type="SFLD" id="SFLDG01129">
    <property type="entry name" value="C1.5:_HAD__Beta-PGM__Phosphata"/>
    <property type="match status" value="1"/>
</dbReference>
<evidence type="ECO:0000313" key="1">
    <source>
        <dbReference type="EMBL" id="MBB3940532.1"/>
    </source>
</evidence>
<dbReference type="NCBIfam" id="TIGR01509">
    <property type="entry name" value="HAD-SF-IA-v3"/>
    <property type="match status" value="1"/>
</dbReference>
<dbReference type="Pfam" id="PF00702">
    <property type="entry name" value="Hydrolase"/>
    <property type="match status" value="1"/>
</dbReference>